<dbReference type="PROSITE" id="PS01359">
    <property type="entry name" value="ZF_PHD_1"/>
    <property type="match status" value="1"/>
</dbReference>
<evidence type="ECO:0000256" key="14">
    <source>
        <dbReference type="RuleBase" id="RU361213"/>
    </source>
</evidence>
<dbReference type="GeneID" id="20321340"/>
<feature type="site" description="Histone H3K4me3 binding" evidence="11">
    <location>
        <position position="189"/>
    </location>
</feature>
<feature type="binding site" evidence="12">
    <location>
        <position position="199"/>
    </location>
    <ligand>
        <name>Zn(2+)</name>
        <dbReference type="ChEBI" id="CHEBI:29105"/>
        <label>1</label>
    </ligand>
</feature>
<feature type="binding site" evidence="12">
    <location>
        <position position="177"/>
    </location>
    <ligand>
        <name>Zn(2+)</name>
        <dbReference type="ChEBI" id="CHEBI:29105"/>
        <label>1</label>
    </ligand>
</feature>
<keyword evidence="8 14" id="KW-0156">Chromatin regulator</keyword>
<evidence type="ECO:0000259" key="16">
    <source>
        <dbReference type="PROSITE" id="PS50016"/>
    </source>
</evidence>
<dbReference type="InterPro" id="IPR001965">
    <property type="entry name" value="Znf_PHD"/>
</dbReference>
<dbReference type="Gene3D" id="6.10.140.1740">
    <property type="match status" value="1"/>
</dbReference>
<evidence type="ECO:0000256" key="11">
    <source>
        <dbReference type="PIRSR" id="PIRSR628651-50"/>
    </source>
</evidence>
<keyword evidence="18" id="KW-1185">Reference proteome</keyword>
<dbReference type="GO" id="GO:0005634">
    <property type="term" value="C:nucleus"/>
    <property type="evidence" value="ECO:0007669"/>
    <property type="project" value="UniProtKB-SubCell"/>
</dbReference>
<feature type="site" description="Histone H3K4me3 binding" evidence="11">
    <location>
        <position position="174"/>
    </location>
</feature>
<dbReference type="Proteomes" id="UP000054324">
    <property type="component" value="Unassembled WGS sequence"/>
</dbReference>
<feature type="site" description="Histone H3K4me3 binding" evidence="11">
    <location>
        <position position="197"/>
    </location>
</feature>
<dbReference type="InterPro" id="IPR013083">
    <property type="entry name" value="Znf_RING/FYVE/PHD"/>
</dbReference>
<dbReference type="PROSITE" id="PS50016">
    <property type="entry name" value="ZF_PHD_2"/>
    <property type="match status" value="1"/>
</dbReference>
<evidence type="ECO:0000256" key="12">
    <source>
        <dbReference type="PIRSR" id="PIRSR628651-51"/>
    </source>
</evidence>
<dbReference type="GO" id="GO:0006355">
    <property type="term" value="P:regulation of DNA-templated transcription"/>
    <property type="evidence" value="ECO:0007669"/>
    <property type="project" value="TreeGrafter"/>
</dbReference>
<dbReference type="Gene3D" id="1.20.5.170">
    <property type="match status" value="1"/>
</dbReference>
<evidence type="ECO:0000256" key="3">
    <source>
        <dbReference type="ARBA" id="ARBA00010210"/>
    </source>
</evidence>
<feature type="domain" description="PHD-type" evidence="16">
    <location>
        <begin position="172"/>
        <end position="221"/>
    </location>
</feature>
<dbReference type="PANTHER" id="PTHR10333:SF42">
    <property type="entry name" value="INHIBITOR OF GROWTH PROTEIN 5"/>
    <property type="match status" value="1"/>
</dbReference>
<dbReference type="KEGG" id="ovi:T265_07161"/>
<evidence type="ECO:0000256" key="15">
    <source>
        <dbReference type="SAM" id="Coils"/>
    </source>
</evidence>
<dbReference type="CDD" id="cd16859">
    <property type="entry name" value="ING_ING4_5"/>
    <property type="match status" value="1"/>
</dbReference>
<dbReference type="Pfam" id="PF12998">
    <property type="entry name" value="ING"/>
    <property type="match status" value="1"/>
</dbReference>
<protein>
    <recommendedName>
        <fullName evidence="14">Inhibitor of growth protein</fullName>
    </recommendedName>
</protein>
<keyword evidence="7 12" id="KW-0862">Zinc</keyword>
<dbReference type="STRING" id="6198.A0A075ACB2"/>
<feature type="binding site" evidence="12">
    <location>
        <position position="218"/>
    </location>
    <ligand>
        <name>Zn(2+)</name>
        <dbReference type="ChEBI" id="CHEBI:29105"/>
        <label>2</label>
    </ligand>
</feature>
<dbReference type="SMART" id="SM01408">
    <property type="entry name" value="ING"/>
    <property type="match status" value="1"/>
</dbReference>
<feature type="binding site" evidence="12">
    <location>
        <position position="188"/>
    </location>
    <ligand>
        <name>Zn(2+)</name>
        <dbReference type="ChEBI" id="CHEBI:29105"/>
        <label>2</label>
    </ligand>
</feature>
<dbReference type="InterPro" id="IPR010760">
    <property type="entry name" value="DNA-repair_Swi5"/>
</dbReference>
<evidence type="ECO:0000313" key="18">
    <source>
        <dbReference type="Proteomes" id="UP000054324"/>
    </source>
</evidence>
<keyword evidence="6 13" id="KW-0863">Zinc-finger</keyword>
<dbReference type="InterPro" id="IPR028651">
    <property type="entry name" value="ING_fam"/>
</dbReference>
<proteinExistence type="inferred from homology"/>
<dbReference type="CDD" id="cd15505">
    <property type="entry name" value="PHD_ING"/>
    <property type="match status" value="1"/>
</dbReference>
<evidence type="ECO:0000256" key="7">
    <source>
        <dbReference type="ARBA" id="ARBA00022833"/>
    </source>
</evidence>
<feature type="coiled-coil region" evidence="15">
    <location>
        <begin position="18"/>
        <end position="45"/>
    </location>
</feature>
<dbReference type="CTD" id="20321340"/>
<accession>A0A075ACB2</accession>
<comment type="subunit">
    <text evidence="14">Component of an histone acetyltransferase complex. Interacts with H3K4me3 and to a lesser extent with H3K4me2.</text>
</comment>
<dbReference type="Pfam" id="PF07061">
    <property type="entry name" value="Swi5"/>
    <property type="match status" value="1"/>
</dbReference>
<dbReference type="InterPro" id="IPR019787">
    <property type="entry name" value="Znf_PHD-finger"/>
</dbReference>
<dbReference type="InterPro" id="IPR011011">
    <property type="entry name" value="Znf_FYVE_PHD"/>
</dbReference>
<reference evidence="17 18" key="1">
    <citation type="submission" date="2013-11" db="EMBL/GenBank/DDBJ databases">
        <title>Opisthorchis viverrini - life in the bile duct.</title>
        <authorList>
            <person name="Young N.D."/>
            <person name="Nagarajan N."/>
            <person name="Lin S.J."/>
            <person name="Korhonen P.K."/>
            <person name="Jex A.R."/>
            <person name="Hall R.S."/>
            <person name="Safavi-Hemami H."/>
            <person name="Kaewkong W."/>
            <person name="Bertrand D."/>
            <person name="Gao S."/>
            <person name="Seet Q."/>
            <person name="Wongkham S."/>
            <person name="Teh B.T."/>
            <person name="Wongkham C."/>
            <person name="Intapan P.M."/>
            <person name="Maleewong W."/>
            <person name="Yang X."/>
            <person name="Hu M."/>
            <person name="Wang Z."/>
            <person name="Hofmann A."/>
            <person name="Sternberg P.W."/>
            <person name="Tan P."/>
            <person name="Wang J."/>
            <person name="Gasser R.B."/>
        </authorList>
    </citation>
    <scope>NUCLEOTIDE SEQUENCE [LARGE SCALE GENOMIC DNA]</scope>
</reference>
<dbReference type="Gene3D" id="3.30.40.10">
    <property type="entry name" value="Zinc/RING finger domain, C3HC4 (zinc finger)"/>
    <property type="match status" value="1"/>
</dbReference>
<dbReference type="InterPro" id="IPR024610">
    <property type="entry name" value="ING_N_histone-binding"/>
</dbReference>
<comment type="function">
    <text evidence="14">Component of an histone acetyltransferase complex.</text>
</comment>
<feature type="binding site" evidence="12">
    <location>
        <position position="215"/>
    </location>
    <ligand>
        <name>Zn(2+)</name>
        <dbReference type="ChEBI" id="CHEBI:29105"/>
        <label>2</label>
    </ligand>
</feature>
<dbReference type="InterPro" id="IPR019786">
    <property type="entry name" value="Zinc_finger_PHD-type_CS"/>
</dbReference>
<dbReference type="AlphaFoldDB" id="A0A075ACB2"/>
<keyword evidence="15" id="KW-0175">Coiled coil</keyword>
<dbReference type="SMART" id="SM00249">
    <property type="entry name" value="PHD"/>
    <property type="match status" value="1"/>
</dbReference>
<evidence type="ECO:0000256" key="6">
    <source>
        <dbReference type="ARBA" id="ARBA00022771"/>
    </source>
</evidence>
<evidence type="ECO:0000256" key="9">
    <source>
        <dbReference type="ARBA" id="ARBA00023204"/>
    </source>
</evidence>
<comment type="similarity">
    <text evidence="3 14">Belongs to the ING family.</text>
</comment>
<evidence type="ECO:0000313" key="17">
    <source>
        <dbReference type="EMBL" id="KER25359.1"/>
    </source>
</evidence>
<feature type="coiled-coil region" evidence="15">
    <location>
        <begin position="307"/>
        <end position="334"/>
    </location>
</feature>
<keyword evidence="9" id="KW-0234">DNA repair</keyword>
<dbReference type="GO" id="GO:0006325">
    <property type="term" value="P:chromatin organization"/>
    <property type="evidence" value="ECO:0007669"/>
    <property type="project" value="UniProtKB-KW"/>
</dbReference>
<comment type="domain">
    <text evidence="14">The PHD-type zinc finger mediates the binding to H3K4me3.</text>
</comment>
<dbReference type="SUPFAM" id="SSF57903">
    <property type="entry name" value="FYVE/PHD zinc finger"/>
    <property type="match status" value="1"/>
</dbReference>
<comment type="subcellular location">
    <subcellularLocation>
        <location evidence="1 14">Nucleus</location>
    </subcellularLocation>
</comment>
<keyword evidence="5" id="KW-0227">DNA damage</keyword>
<evidence type="ECO:0000256" key="13">
    <source>
        <dbReference type="PROSITE-ProRule" id="PRU00146"/>
    </source>
</evidence>
<dbReference type="OrthoDB" id="255837at2759"/>
<evidence type="ECO:0000256" key="2">
    <source>
        <dbReference type="ARBA" id="ARBA00008060"/>
    </source>
</evidence>
<feature type="binding site" evidence="12">
    <location>
        <position position="175"/>
    </location>
    <ligand>
        <name>Zn(2+)</name>
        <dbReference type="ChEBI" id="CHEBI:29105"/>
        <label>1</label>
    </ligand>
</feature>
<dbReference type="GO" id="GO:0006281">
    <property type="term" value="P:DNA repair"/>
    <property type="evidence" value="ECO:0007669"/>
    <property type="project" value="UniProtKB-KW"/>
</dbReference>
<name>A0A075ACB2_OPIVI</name>
<feature type="site" description="Histone H3K4me3 binding" evidence="11">
    <location>
        <position position="185"/>
    </location>
</feature>
<evidence type="ECO:0000256" key="1">
    <source>
        <dbReference type="ARBA" id="ARBA00004123"/>
    </source>
</evidence>
<dbReference type="EMBL" id="KL596779">
    <property type="protein sequence ID" value="KER25359.1"/>
    <property type="molecule type" value="Genomic_DNA"/>
</dbReference>
<evidence type="ECO:0000256" key="8">
    <source>
        <dbReference type="ARBA" id="ARBA00022853"/>
    </source>
</evidence>
<evidence type="ECO:0000256" key="10">
    <source>
        <dbReference type="ARBA" id="ARBA00023242"/>
    </source>
</evidence>
<dbReference type="GO" id="GO:0008270">
    <property type="term" value="F:zinc ion binding"/>
    <property type="evidence" value="ECO:0007669"/>
    <property type="project" value="UniProtKB-KW"/>
</dbReference>
<keyword evidence="10 14" id="KW-0539">Nucleus</keyword>
<dbReference type="RefSeq" id="XP_009170876.1">
    <property type="nucleotide sequence ID" value="XM_009172612.1"/>
</dbReference>
<dbReference type="PANTHER" id="PTHR10333">
    <property type="entry name" value="INHIBITOR OF GROWTH PROTEIN"/>
    <property type="match status" value="1"/>
</dbReference>
<organism evidence="17 18">
    <name type="scientific">Opisthorchis viverrini</name>
    <name type="common">Southeast Asian liver fluke</name>
    <dbReference type="NCBI Taxonomy" id="6198"/>
    <lineage>
        <taxon>Eukaryota</taxon>
        <taxon>Metazoa</taxon>
        <taxon>Spiralia</taxon>
        <taxon>Lophotrochozoa</taxon>
        <taxon>Platyhelminthes</taxon>
        <taxon>Trematoda</taxon>
        <taxon>Digenea</taxon>
        <taxon>Opisthorchiida</taxon>
        <taxon>Opisthorchiata</taxon>
        <taxon>Opisthorchiidae</taxon>
        <taxon>Opisthorchis</taxon>
    </lineage>
</organism>
<evidence type="ECO:0000256" key="5">
    <source>
        <dbReference type="ARBA" id="ARBA00022763"/>
    </source>
</evidence>
<dbReference type="FunFam" id="3.30.40.10:FF:000016">
    <property type="entry name" value="Inhibitor of growth protein"/>
    <property type="match status" value="1"/>
</dbReference>
<comment type="similarity">
    <text evidence="2">Belongs to the SWI5/SAE3 family.</text>
</comment>
<sequence>MEYLQKYLEDLEHVPPHLRQEFKIMRDLDQKVEEIKQEIQQRTTHLMQHAAEMTRDERMGQMEQIQNLFKKGKEISNDKVSRAESAYELVDKQIRRLDADMFEFKKALGTSYSSDSFFFPAEKELRKVKKSRNKGEQEPVVSPKIPATAALALALTNNPGEVLDMPVDPNEPTYCVCQQVSYGEMVACDNHDCPIEWFHFDCVGLVNKPRGKWYCPQCTAEDYHTSVLELFRFLRLRLLACQHFSIECSAHSLTAEVHAFRRNMRRSAGVRAPFKSPLRTRNTDNAPVVPTTLKAELPGPIHTEIKRKSEVNDETDLQQEIERLTAKLMEGRNEPLDVEKELALWRNRMHAYNEAKDACLQLFGRLAHVKGCLVRDLYKEYGLDLTD</sequence>
<evidence type="ECO:0000256" key="4">
    <source>
        <dbReference type="ARBA" id="ARBA00022723"/>
    </source>
</evidence>
<gene>
    <name evidence="17" type="ORF">T265_07161</name>
</gene>
<feature type="binding site" evidence="12">
    <location>
        <position position="202"/>
    </location>
    <ligand>
        <name>Zn(2+)</name>
        <dbReference type="ChEBI" id="CHEBI:29105"/>
        <label>1</label>
    </ligand>
</feature>
<keyword evidence="4 12" id="KW-0479">Metal-binding</keyword>
<feature type="binding site" evidence="12">
    <location>
        <position position="193"/>
    </location>
    <ligand>
        <name>Zn(2+)</name>
        <dbReference type="ChEBI" id="CHEBI:29105"/>
        <label>2</label>
    </ligand>
</feature>